<dbReference type="EMBL" id="CACVBM020001313">
    <property type="protein sequence ID" value="CAA7045017.1"/>
    <property type="molecule type" value="Genomic_DNA"/>
</dbReference>
<feature type="region of interest" description="Disordered" evidence="1">
    <location>
        <begin position="211"/>
        <end position="239"/>
    </location>
</feature>
<evidence type="ECO:0000313" key="4">
    <source>
        <dbReference type="Proteomes" id="UP000467841"/>
    </source>
</evidence>
<dbReference type="AlphaFoldDB" id="A0A6D2K661"/>
<organism evidence="3 4">
    <name type="scientific">Microthlaspi erraticum</name>
    <dbReference type="NCBI Taxonomy" id="1685480"/>
    <lineage>
        <taxon>Eukaryota</taxon>
        <taxon>Viridiplantae</taxon>
        <taxon>Streptophyta</taxon>
        <taxon>Embryophyta</taxon>
        <taxon>Tracheophyta</taxon>
        <taxon>Spermatophyta</taxon>
        <taxon>Magnoliopsida</taxon>
        <taxon>eudicotyledons</taxon>
        <taxon>Gunneridae</taxon>
        <taxon>Pentapetalae</taxon>
        <taxon>rosids</taxon>
        <taxon>malvids</taxon>
        <taxon>Brassicales</taxon>
        <taxon>Brassicaceae</taxon>
        <taxon>Coluteocarpeae</taxon>
        <taxon>Microthlaspi</taxon>
    </lineage>
</organism>
<dbReference type="Pfam" id="PF03078">
    <property type="entry name" value="ATHILA"/>
    <property type="match status" value="1"/>
</dbReference>
<evidence type="ECO:0000256" key="1">
    <source>
        <dbReference type="SAM" id="MobiDB-lite"/>
    </source>
</evidence>
<dbReference type="Proteomes" id="UP000467841">
    <property type="component" value="Unassembled WGS sequence"/>
</dbReference>
<accession>A0A6D2K661</accession>
<feature type="region of interest" description="Disordered" evidence="1">
    <location>
        <begin position="146"/>
        <end position="168"/>
    </location>
</feature>
<gene>
    <name evidence="3" type="ORF">MERR_LOCUS32252</name>
</gene>
<comment type="caution">
    <text evidence="3">The sequence shown here is derived from an EMBL/GenBank/DDBJ whole genome shotgun (WGS) entry which is preliminary data.</text>
</comment>
<name>A0A6D2K661_9BRAS</name>
<evidence type="ECO:0000259" key="2">
    <source>
        <dbReference type="Pfam" id="PF03078"/>
    </source>
</evidence>
<proteinExistence type="predicted"/>
<sequence>MGIKPIISRTRDGKKLRGDRAHAGNLMPLLDQLLSYSTTAYSTRFQQGRRLSVGGIITPILCAAGVQLNKKKVTPAGWMDIKFCKTNLLIDHKELNGRYQFKFTHPTAGPSKLLLANPELTTVIRGENIDFRPPIYTLVGHEDDLREKEPELDPVGDRAEARAEDRAQVEEELDEPDCYYFEEYEAPRMNPSVVASHKKIGLLQKLNKWQGKAMEKMQKSMEKMVREKKRKSRKLDQAA</sequence>
<dbReference type="InterPro" id="IPR004312">
    <property type="entry name" value="ATHILA_Orf1_C"/>
</dbReference>
<keyword evidence="4" id="KW-1185">Reference proteome</keyword>
<feature type="compositionally biased region" description="Basic and acidic residues" evidence="1">
    <location>
        <begin position="213"/>
        <end position="225"/>
    </location>
</feature>
<protein>
    <recommendedName>
        <fullName evidence="2">Arabidopsis retrotransposon Orf1 C-terminal domain-containing protein</fullName>
    </recommendedName>
</protein>
<evidence type="ECO:0000313" key="3">
    <source>
        <dbReference type="EMBL" id="CAA7045017.1"/>
    </source>
</evidence>
<dbReference type="OrthoDB" id="1114206at2759"/>
<feature type="domain" description="Arabidopsis retrotransposon Orf1 C-terminal" evidence="2">
    <location>
        <begin position="2"/>
        <end position="232"/>
    </location>
</feature>
<reference evidence="3" key="1">
    <citation type="submission" date="2020-01" db="EMBL/GenBank/DDBJ databases">
        <authorList>
            <person name="Mishra B."/>
        </authorList>
    </citation>
    <scope>NUCLEOTIDE SEQUENCE [LARGE SCALE GENOMIC DNA]</scope>
</reference>